<dbReference type="Proteomes" id="UP000008068">
    <property type="component" value="Unassembled WGS sequence"/>
</dbReference>
<dbReference type="GO" id="GO:1990817">
    <property type="term" value="F:poly(A) RNA polymerase activity"/>
    <property type="evidence" value="ECO:0007669"/>
    <property type="project" value="UniProtKB-ARBA"/>
</dbReference>
<feature type="domain" description="Poly(A) RNA polymerase mitochondrial-like central palm" evidence="7">
    <location>
        <begin position="82"/>
        <end position="194"/>
    </location>
</feature>
<dbReference type="PANTHER" id="PTHR12271:SF129">
    <property type="entry name" value="PAP-ASSOCIATED DOMAIN-CONTAINING PROTEIN"/>
    <property type="match status" value="1"/>
</dbReference>
<dbReference type="SUPFAM" id="SSF81631">
    <property type="entry name" value="PAP/OAS1 substrate-binding domain"/>
    <property type="match status" value="1"/>
</dbReference>
<evidence type="ECO:0000256" key="5">
    <source>
        <dbReference type="ARBA" id="ARBA00022842"/>
    </source>
</evidence>
<evidence type="ECO:0000256" key="4">
    <source>
        <dbReference type="ARBA" id="ARBA00022723"/>
    </source>
</evidence>
<keyword evidence="5" id="KW-0460">Magnesium</keyword>
<dbReference type="CDD" id="cd05402">
    <property type="entry name" value="NT_PAP_TUTase"/>
    <property type="match status" value="1"/>
</dbReference>
<evidence type="ECO:0000256" key="2">
    <source>
        <dbReference type="ARBA" id="ARBA00001946"/>
    </source>
</evidence>
<dbReference type="Gene3D" id="3.30.460.10">
    <property type="entry name" value="Beta Polymerase, domain 2"/>
    <property type="match status" value="1"/>
</dbReference>
<comment type="cofactor">
    <cofactor evidence="1">
        <name>Mn(2+)</name>
        <dbReference type="ChEBI" id="CHEBI:29035"/>
    </cofactor>
</comment>
<dbReference type="InterPro" id="IPR054708">
    <property type="entry name" value="MTPAP-like_central"/>
</dbReference>
<evidence type="ECO:0000313" key="8">
    <source>
        <dbReference type="EMBL" id="EGT32859.1"/>
    </source>
</evidence>
<dbReference type="GO" id="GO:0046872">
    <property type="term" value="F:metal ion binding"/>
    <property type="evidence" value="ECO:0007669"/>
    <property type="project" value="UniProtKB-KW"/>
</dbReference>
<dbReference type="OrthoDB" id="2274644at2759"/>
<dbReference type="Pfam" id="PF22600">
    <property type="entry name" value="MTPAP-like_central"/>
    <property type="match status" value="1"/>
</dbReference>
<dbReference type="Pfam" id="PF03828">
    <property type="entry name" value="PAP_assoc"/>
    <property type="match status" value="1"/>
</dbReference>
<dbReference type="FunCoup" id="G0NK91">
    <property type="interactions" value="6"/>
</dbReference>
<dbReference type="GO" id="GO:0031123">
    <property type="term" value="P:RNA 3'-end processing"/>
    <property type="evidence" value="ECO:0007669"/>
    <property type="project" value="TreeGrafter"/>
</dbReference>
<name>G0NK91_CAEBE</name>
<dbReference type="STRING" id="135651.G0NK91"/>
<evidence type="ECO:0000256" key="3">
    <source>
        <dbReference type="ARBA" id="ARBA00022679"/>
    </source>
</evidence>
<accession>G0NK91</accession>
<dbReference type="PANTHER" id="PTHR12271">
    <property type="entry name" value="POLY A POLYMERASE CID PAP -RELATED"/>
    <property type="match status" value="1"/>
</dbReference>
<dbReference type="HOGENOM" id="CLU_047881_0_0_1"/>
<reference evidence="9" key="1">
    <citation type="submission" date="2011-07" db="EMBL/GenBank/DDBJ databases">
        <authorList>
            <consortium name="Caenorhabditis brenneri Sequencing and Analysis Consortium"/>
            <person name="Wilson R.K."/>
        </authorList>
    </citation>
    <scope>NUCLEOTIDE SEQUENCE [LARGE SCALE GENOMIC DNA]</scope>
    <source>
        <strain evidence="9">PB2801</strain>
    </source>
</reference>
<keyword evidence="4" id="KW-0479">Metal-binding</keyword>
<dbReference type="AlphaFoldDB" id="G0NK91"/>
<organism evidence="9">
    <name type="scientific">Caenorhabditis brenneri</name>
    <name type="common">Nematode worm</name>
    <dbReference type="NCBI Taxonomy" id="135651"/>
    <lineage>
        <taxon>Eukaryota</taxon>
        <taxon>Metazoa</taxon>
        <taxon>Ecdysozoa</taxon>
        <taxon>Nematoda</taxon>
        <taxon>Chromadorea</taxon>
        <taxon>Rhabditida</taxon>
        <taxon>Rhabditina</taxon>
        <taxon>Rhabditomorpha</taxon>
        <taxon>Rhabditoidea</taxon>
        <taxon>Rhabditidae</taxon>
        <taxon>Peloderinae</taxon>
        <taxon>Caenorhabditis</taxon>
    </lineage>
</organism>
<evidence type="ECO:0000256" key="1">
    <source>
        <dbReference type="ARBA" id="ARBA00001936"/>
    </source>
</evidence>
<protein>
    <submittedName>
        <fullName evidence="8">Uncharacterized protein</fullName>
    </submittedName>
</protein>
<keyword evidence="3" id="KW-0808">Transferase</keyword>
<dbReference type="Gene3D" id="1.10.1410.10">
    <property type="match status" value="1"/>
</dbReference>
<dbReference type="InParanoid" id="G0NK91"/>
<gene>
    <name evidence="8" type="ORF">CAEBREN_29455</name>
</gene>
<evidence type="ECO:0000313" key="9">
    <source>
        <dbReference type="Proteomes" id="UP000008068"/>
    </source>
</evidence>
<evidence type="ECO:0000259" key="7">
    <source>
        <dbReference type="Pfam" id="PF22600"/>
    </source>
</evidence>
<dbReference type="EMBL" id="GL379898">
    <property type="protein sequence ID" value="EGT32859.1"/>
    <property type="molecule type" value="Genomic_DNA"/>
</dbReference>
<sequence length="473" mass="55141">MAPITYAKITSKNLPPSVSKNAPMAPKCPVRLEISETKLKIQYKPGKENSCGVVFEREYVEHRITREIESFSISDHHEDLQHVAAVFRCAMKMVWADSQSFLTGSFAAGVDIERSDLDFVVNVPSLKEGNPFQQLMEMKKELRKFNNIFEKVFVQKGHVPVLKLTDRDRKVSIDVSMDNGTSKRNTKLLSLYGQVDARFPLLCKAMKAWASKVGVEGAKRARLNSFSLCLMLIQYLQMQKVLPNLQEIFPELNGEFLVENDNYEEKDLKEKIIKEGKFKLDENKSSLAALFLGFLKYYADFDFKKYWISVRNGRIMEKRWDEEGKPLDGMPDKNRYIVVEDPFLKVPRNCAGTVRQTDYVEKIQFEFQQEYDRILKNRTIFNMGPCNWSRILTKNGKKRDLQRQIELKAYWRTIVDDIPWGTTSEPSNEYMRSPPEDFWNLGMKKEKKYAKVTEWPELQATARDYDLIDNYID</sequence>
<dbReference type="InterPro" id="IPR043519">
    <property type="entry name" value="NT_sf"/>
</dbReference>
<comment type="cofactor">
    <cofactor evidence="2">
        <name>Mg(2+)</name>
        <dbReference type="ChEBI" id="CHEBI:18420"/>
    </cofactor>
</comment>
<keyword evidence="9" id="KW-1185">Reference proteome</keyword>
<proteinExistence type="predicted"/>
<dbReference type="SUPFAM" id="SSF81301">
    <property type="entry name" value="Nucleotidyltransferase"/>
    <property type="match status" value="1"/>
</dbReference>
<evidence type="ECO:0000259" key="6">
    <source>
        <dbReference type="Pfam" id="PF03828"/>
    </source>
</evidence>
<dbReference type="eggNOG" id="KOG2277">
    <property type="taxonomic scope" value="Eukaryota"/>
</dbReference>
<feature type="domain" description="PAP-associated" evidence="6">
    <location>
        <begin position="286"/>
        <end position="343"/>
    </location>
</feature>
<dbReference type="InterPro" id="IPR002058">
    <property type="entry name" value="PAP_assoc"/>
</dbReference>